<sequence>MVARFEIDASKLTNHPLGIAAVKFADLVAHQGKVDEAAATYLADPYIQHNPRSADGVEAFCAGMKAIAKAAPNRRYDIKRVFVDDDFVILHSHVTNGPGDRGVVIVDIYRAVGGKFVEHWDVQQPVPEASANNNTMF</sequence>
<dbReference type="RefSeq" id="WP_379985984.1">
    <property type="nucleotide sequence ID" value="NZ_JADIKD010000007.1"/>
</dbReference>
<dbReference type="Proteomes" id="UP001620408">
    <property type="component" value="Unassembled WGS sequence"/>
</dbReference>
<proteinExistence type="predicted"/>
<evidence type="ECO:0000313" key="2">
    <source>
        <dbReference type="EMBL" id="MFK2916618.1"/>
    </source>
</evidence>
<dbReference type="SUPFAM" id="SSF54427">
    <property type="entry name" value="NTF2-like"/>
    <property type="match status" value="1"/>
</dbReference>
<dbReference type="Pfam" id="PF12680">
    <property type="entry name" value="SnoaL_2"/>
    <property type="match status" value="1"/>
</dbReference>
<dbReference type="InterPro" id="IPR037401">
    <property type="entry name" value="SnoaL-like"/>
</dbReference>
<protein>
    <submittedName>
        <fullName evidence="2">Nuclear transport factor 2 family protein</fullName>
    </submittedName>
</protein>
<reference evidence="2 3" key="1">
    <citation type="submission" date="2020-10" db="EMBL/GenBank/DDBJ databases">
        <title>Phylogeny of dyella-like bacteria.</title>
        <authorList>
            <person name="Fu J."/>
        </authorList>
    </citation>
    <scope>NUCLEOTIDE SEQUENCE [LARGE SCALE GENOMIC DNA]</scope>
    <source>
        <strain evidence="2 3">BB4</strain>
    </source>
</reference>
<name>A0ABW8K129_9GAMM</name>
<feature type="domain" description="SnoaL-like" evidence="1">
    <location>
        <begin position="30"/>
        <end position="119"/>
    </location>
</feature>
<accession>A0ABW8K129</accession>
<dbReference type="InterPro" id="IPR032710">
    <property type="entry name" value="NTF2-like_dom_sf"/>
</dbReference>
<dbReference type="EMBL" id="JADIKD010000007">
    <property type="protein sequence ID" value="MFK2916618.1"/>
    <property type="molecule type" value="Genomic_DNA"/>
</dbReference>
<keyword evidence="3" id="KW-1185">Reference proteome</keyword>
<comment type="caution">
    <text evidence="2">The sequence shown here is derived from an EMBL/GenBank/DDBJ whole genome shotgun (WGS) entry which is preliminary data.</text>
</comment>
<evidence type="ECO:0000313" key="3">
    <source>
        <dbReference type="Proteomes" id="UP001620408"/>
    </source>
</evidence>
<evidence type="ECO:0000259" key="1">
    <source>
        <dbReference type="Pfam" id="PF12680"/>
    </source>
</evidence>
<dbReference type="Gene3D" id="3.10.450.50">
    <property type="match status" value="1"/>
</dbReference>
<gene>
    <name evidence="2" type="ORF">ISS97_05035</name>
</gene>
<organism evidence="2 3">
    <name type="scientific">Dyella koreensis</name>
    <dbReference type="NCBI Taxonomy" id="311235"/>
    <lineage>
        <taxon>Bacteria</taxon>
        <taxon>Pseudomonadati</taxon>
        <taxon>Pseudomonadota</taxon>
        <taxon>Gammaproteobacteria</taxon>
        <taxon>Lysobacterales</taxon>
        <taxon>Rhodanobacteraceae</taxon>
        <taxon>Dyella</taxon>
    </lineage>
</organism>